<sequence length="240" mass="25879">MGSESTSASLSTSRSPEPLSVRLPAVSENIRHPNDTSTSAGNSQACASAQDTGNIPTIIRDSLPVPFIEEHLRNFRRHFSIPFSVDMRLLGEGDQVYEPVLDPSATECPHCPGWTSLYIESMYYGLRFPFSRFVNRLLIAVNRDPGQIRLELLSAGQASTVPNKVPFSTMMQKRVTLFKRVGLKTKTSTGTTPPSSTTVTSGTIIPTTSVAPASVSTSAPGKRSAAPAKPLFGTRKKARA</sequence>
<dbReference type="AlphaFoldDB" id="A0AAV3RP18"/>
<feature type="region of interest" description="Disordered" evidence="1">
    <location>
        <begin position="1"/>
        <end position="21"/>
    </location>
</feature>
<evidence type="ECO:0000313" key="3">
    <source>
        <dbReference type="Proteomes" id="UP001454036"/>
    </source>
</evidence>
<organism evidence="2 3">
    <name type="scientific">Lithospermum erythrorhizon</name>
    <name type="common">Purple gromwell</name>
    <name type="synonym">Lithospermum officinale var. erythrorhizon</name>
    <dbReference type="NCBI Taxonomy" id="34254"/>
    <lineage>
        <taxon>Eukaryota</taxon>
        <taxon>Viridiplantae</taxon>
        <taxon>Streptophyta</taxon>
        <taxon>Embryophyta</taxon>
        <taxon>Tracheophyta</taxon>
        <taxon>Spermatophyta</taxon>
        <taxon>Magnoliopsida</taxon>
        <taxon>eudicotyledons</taxon>
        <taxon>Gunneridae</taxon>
        <taxon>Pentapetalae</taxon>
        <taxon>asterids</taxon>
        <taxon>lamiids</taxon>
        <taxon>Boraginales</taxon>
        <taxon>Boraginaceae</taxon>
        <taxon>Boraginoideae</taxon>
        <taxon>Lithospermeae</taxon>
        <taxon>Lithospermum</taxon>
    </lineage>
</organism>
<feature type="region of interest" description="Disordered" evidence="1">
    <location>
        <begin position="210"/>
        <end position="240"/>
    </location>
</feature>
<evidence type="ECO:0000256" key="1">
    <source>
        <dbReference type="SAM" id="MobiDB-lite"/>
    </source>
</evidence>
<feature type="compositionally biased region" description="Polar residues" evidence="1">
    <location>
        <begin position="35"/>
        <end position="49"/>
    </location>
</feature>
<reference evidence="2 3" key="1">
    <citation type="submission" date="2024-01" db="EMBL/GenBank/DDBJ databases">
        <title>The complete chloroplast genome sequence of Lithospermum erythrorhizon: insights into the phylogenetic relationship among Boraginaceae species and the maternal lineages of purple gromwells.</title>
        <authorList>
            <person name="Okada T."/>
            <person name="Watanabe K."/>
        </authorList>
    </citation>
    <scope>NUCLEOTIDE SEQUENCE [LARGE SCALE GENOMIC DNA]</scope>
</reference>
<protein>
    <submittedName>
        <fullName evidence="2">Uncharacterized protein</fullName>
    </submittedName>
</protein>
<proteinExistence type="predicted"/>
<accession>A0AAV3RP18</accession>
<comment type="caution">
    <text evidence="2">The sequence shown here is derived from an EMBL/GenBank/DDBJ whole genome shotgun (WGS) entry which is preliminary data.</text>
</comment>
<keyword evidence="3" id="KW-1185">Reference proteome</keyword>
<evidence type="ECO:0000313" key="2">
    <source>
        <dbReference type="EMBL" id="GAA0178202.1"/>
    </source>
</evidence>
<feature type="compositionally biased region" description="Low complexity" evidence="1">
    <location>
        <begin position="210"/>
        <end position="220"/>
    </location>
</feature>
<gene>
    <name evidence="2" type="ORF">LIER_29806</name>
</gene>
<feature type="compositionally biased region" description="Low complexity" evidence="1">
    <location>
        <begin position="1"/>
        <end position="18"/>
    </location>
</feature>
<feature type="region of interest" description="Disordered" evidence="1">
    <location>
        <begin position="30"/>
        <end position="49"/>
    </location>
</feature>
<dbReference type="EMBL" id="BAABME010010391">
    <property type="protein sequence ID" value="GAA0178202.1"/>
    <property type="molecule type" value="Genomic_DNA"/>
</dbReference>
<name>A0AAV3RP18_LITER</name>
<dbReference type="Proteomes" id="UP001454036">
    <property type="component" value="Unassembled WGS sequence"/>
</dbReference>